<dbReference type="Proteomes" id="UP000183107">
    <property type="component" value="Unassembled WGS sequence"/>
</dbReference>
<dbReference type="EMBL" id="FOVJ01000001">
    <property type="protein sequence ID" value="SFN36281.1"/>
    <property type="molecule type" value="Genomic_DNA"/>
</dbReference>
<sequence length="536" mass="59547">MLISLSPPSDWLSITLWVNVKGNLARCHPDFRRLYSDSGEFFPGKPLRSRISGNSGFENTQPTEARMAGMIRSTIILTFFLMGIFSADAKPQVPAGAAPQVRTSNPPELFSAAPATADMESAAQVPVPLTVLVAEALENNPEIQAALQEREAARQRISPAEALDDPVLEAGVINAPLASQPFNRDDMTMKMIGLSQRLPFPGKRALRKDVAAKDAEAIDYGYEETVNRVVRDIKSAYFDLGLTLEMARLVEKNKLVLEEFLHIAEDHYEVGRGNQADVLKAQTQVSRMMDELLQLARERPAIEAELIRALGRNEEAIAAPIPTPPQLQEESLNLESLRENALTQRPQLLALQSLAARNEKALELARKNYYPDFDVRMSYGQRDNMLDNSRRPDMVSLTVAINLPVWHGSKLGPREAESLAMRNQALNLYQAQRNEVIARLRQQVAMAEQSLKSIRLYQTAILPQARLTVESAQAAYRVNRLDFMTLLDNRMTVFNYEISLVTAIAAYNKALAEIDLLIGKSPARKAGSLPTSAESM</sequence>
<keyword evidence="3" id="KW-1185">Reference proteome</keyword>
<evidence type="ECO:0000256" key="1">
    <source>
        <dbReference type="ARBA" id="ARBA00007613"/>
    </source>
</evidence>
<organism evidence="2 3">
    <name type="scientific">Nitrosospira briensis</name>
    <dbReference type="NCBI Taxonomy" id="35799"/>
    <lineage>
        <taxon>Bacteria</taxon>
        <taxon>Pseudomonadati</taxon>
        <taxon>Pseudomonadota</taxon>
        <taxon>Betaproteobacteria</taxon>
        <taxon>Nitrosomonadales</taxon>
        <taxon>Nitrosomonadaceae</taxon>
        <taxon>Nitrosospira</taxon>
    </lineage>
</organism>
<dbReference type="PANTHER" id="PTHR30203">
    <property type="entry name" value="OUTER MEMBRANE CATION EFFLUX PROTEIN"/>
    <property type="match status" value="1"/>
</dbReference>
<accession>A0A1I4YDY6</accession>
<protein>
    <submittedName>
        <fullName evidence="2">Outer membrane protein TolC</fullName>
    </submittedName>
</protein>
<proteinExistence type="inferred from homology"/>
<gene>
    <name evidence="2" type="ORF">SAMN05216386_0650</name>
</gene>
<name>A0A1I4YDY6_9PROT</name>
<dbReference type="PANTHER" id="PTHR30203:SF24">
    <property type="entry name" value="BLR4935 PROTEIN"/>
    <property type="match status" value="1"/>
</dbReference>
<evidence type="ECO:0000313" key="2">
    <source>
        <dbReference type="EMBL" id="SFN36281.1"/>
    </source>
</evidence>
<reference evidence="3" key="1">
    <citation type="submission" date="2016-10" db="EMBL/GenBank/DDBJ databases">
        <authorList>
            <person name="Varghese N."/>
        </authorList>
    </citation>
    <scope>NUCLEOTIDE SEQUENCE [LARGE SCALE GENOMIC DNA]</scope>
    <source>
        <strain evidence="3">Nsp8</strain>
    </source>
</reference>
<comment type="similarity">
    <text evidence="1">Belongs to the outer membrane factor (OMF) (TC 1.B.17) family.</text>
</comment>
<dbReference type="InterPro" id="IPR003423">
    <property type="entry name" value="OMP_efflux"/>
</dbReference>
<dbReference type="Gene3D" id="1.20.1600.10">
    <property type="entry name" value="Outer membrane efflux proteins (OEP)"/>
    <property type="match status" value="1"/>
</dbReference>
<evidence type="ECO:0000313" key="3">
    <source>
        <dbReference type="Proteomes" id="UP000183107"/>
    </source>
</evidence>
<dbReference type="AlphaFoldDB" id="A0A1I4YDY6"/>
<dbReference type="GO" id="GO:0015562">
    <property type="term" value="F:efflux transmembrane transporter activity"/>
    <property type="evidence" value="ECO:0007669"/>
    <property type="project" value="InterPro"/>
</dbReference>
<dbReference type="SUPFAM" id="SSF56954">
    <property type="entry name" value="Outer membrane efflux proteins (OEP)"/>
    <property type="match status" value="1"/>
</dbReference>
<dbReference type="InterPro" id="IPR010131">
    <property type="entry name" value="MdtP/NodT-like"/>
</dbReference>
<dbReference type="Pfam" id="PF02321">
    <property type="entry name" value="OEP"/>
    <property type="match status" value="2"/>
</dbReference>